<feature type="domain" description="C1q" evidence="5">
    <location>
        <begin position="71"/>
        <end position="200"/>
    </location>
</feature>
<dbReference type="Proteomes" id="UP000005215">
    <property type="component" value="Unassembled WGS sequence"/>
</dbReference>
<dbReference type="eggNOG" id="ENOG502SK5K">
    <property type="taxonomic scope" value="Eukaryota"/>
</dbReference>
<dbReference type="PRINTS" id="PR00007">
    <property type="entry name" value="COMPLEMNTC1Q"/>
</dbReference>
<dbReference type="GO" id="GO:0005576">
    <property type="term" value="C:extracellular region"/>
    <property type="evidence" value="ECO:0007669"/>
    <property type="project" value="UniProtKB-SubCell"/>
</dbReference>
<proteinExistence type="predicted"/>
<dbReference type="Pfam" id="PF01391">
    <property type="entry name" value="Collagen"/>
    <property type="match status" value="1"/>
</dbReference>
<dbReference type="InterPro" id="IPR050392">
    <property type="entry name" value="Collagen/C1q_domain"/>
</dbReference>
<evidence type="ECO:0000256" key="1">
    <source>
        <dbReference type="ARBA" id="ARBA00004613"/>
    </source>
</evidence>
<reference evidence="6" key="3">
    <citation type="submission" date="2025-09" db="UniProtKB">
        <authorList>
            <consortium name="Ensembl"/>
        </authorList>
    </citation>
    <scope>IDENTIFICATION</scope>
</reference>
<dbReference type="InterPro" id="IPR008983">
    <property type="entry name" value="Tumour_necrosis_fac-like_dom"/>
</dbReference>
<keyword evidence="2" id="KW-0964">Secreted</keyword>
<dbReference type="RefSeq" id="XP_040134702.1">
    <property type="nucleotide sequence ID" value="XM_040278768.1"/>
</dbReference>
<organism evidence="6 7">
    <name type="scientific">Ictidomys tridecemlineatus</name>
    <name type="common">Thirteen-lined ground squirrel</name>
    <name type="synonym">Spermophilus tridecemlineatus</name>
    <dbReference type="NCBI Taxonomy" id="43179"/>
    <lineage>
        <taxon>Eukaryota</taxon>
        <taxon>Metazoa</taxon>
        <taxon>Chordata</taxon>
        <taxon>Craniata</taxon>
        <taxon>Vertebrata</taxon>
        <taxon>Euteleostomi</taxon>
        <taxon>Mammalia</taxon>
        <taxon>Eutheria</taxon>
        <taxon>Euarchontoglires</taxon>
        <taxon>Glires</taxon>
        <taxon>Rodentia</taxon>
        <taxon>Sciuromorpha</taxon>
        <taxon>Sciuridae</taxon>
        <taxon>Xerinae</taxon>
        <taxon>Marmotini</taxon>
        <taxon>Ictidomys</taxon>
    </lineage>
</organism>
<evidence type="ECO:0000313" key="6">
    <source>
        <dbReference type="Ensembl" id="ENSSTOP00000019844.2"/>
    </source>
</evidence>
<evidence type="ECO:0000256" key="3">
    <source>
        <dbReference type="ARBA" id="ARBA00022729"/>
    </source>
</evidence>
<evidence type="ECO:0000256" key="4">
    <source>
        <dbReference type="SAM" id="SignalP"/>
    </source>
</evidence>
<dbReference type="SUPFAM" id="SSF49842">
    <property type="entry name" value="TNF-like"/>
    <property type="match status" value="1"/>
</dbReference>
<dbReference type="STRING" id="43179.ENSSTOP00000019844"/>
<protein>
    <recommendedName>
        <fullName evidence="5">C1q domain-containing protein</fullName>
    </recommendedName>
</protein>
<feature type="signal peptide" evidence="4">
    <location>
        <begin position="1"/>
        <end position="27"/>
    </location>
</feature>
<dbReference type="HOGENOM" id="CLU_001074_0_2_1"/>
<accession>I3N648</accession>
<evidence type="ECO:0000256" key="2">
    <source>
        <dbReference type="ARBA" id="ARBA00022525"/>
    </source>
</evidence>
<evidence type="ECO:0000313" key="7">
    <source>
        <dbReference type="Proteomes" id="UP000005215"/>
    </source>
</evidence>
<keyword evidence="7" id="KW-1185">Reference proteome</keyword>
<feature type="chain" id="PRO_5012294114" description="C1q domain-containing protein" evidence="4">
    <location>
        <begin position="28"/>
        <end position="200"/>
    </location>
</feature>
<dbReference type="GeneTree" id="ENSGT00900000141239"/>
<dbReference type="InterPro" id="IPR001073">
    <property type="entry name" value="C1q_dom"/>
</dbReference>
<reference evidence="6" key="2">
    <citation type="submission" date="2025-08" db="UniProtKB">
        <authorList>
            <consortium name="Ensembl"/>
        </authorList>
    </citation>
    <scope>IDENTIFICATION</scope>
</reference>
<name>I3N648_ICTTR</name>
<dbReference type="OrthoDB" id="6343173at2759"/>
<dbReference type="RefSeq" id="XP_040134701.1">
    <property type="nucleotide sequence ID" value="XM_040278767.1"/>
</dbReference>
<gene>
    <name evidence="6" type="primary">LOC101958376</name>
</gene>
<dbReference type="GeneID" id="101958376"/>
<comment type="subcellular location">
    <subcellularLocation>
        <location evidence="1">Secreted</location>
    </subcellularLocation>
</comment>
<reference evidence="7" key="1">
    <citation type="submission" date="2011-11" db="EMBL/GenBank/DDBJ databases">
        <title>The Draft Genome of Spermophilus tridecemlineatus.</title>
        <authorList>
            <consortium name="The Broad Institute Genome Assembly &amp; Analysis Group"/>
            <consortium name="Computational R&amp;D Group"/>
            <consortium name="and Sequencing Platform"/>
            <person name="Di Palma F."/>
            <person name="Alfoldi J."/>
            <person name="Johnson J."/>
            <person name="Berlin A."/>
            <person name="Gnerre S."/>
            <person name="Jaffe D."/>
            <person name="MacCallum I."/>
            <person name="Young S."/>
            <person name="Walker B.J."/>
            <person name="Lindblad-Toh K."/>
        </authorList>
    </citation>
    <scope>NUCLEOTIDE SEQUENCE [LARGE SCALE GENOMIC DNA]</scope>
</reference>
<dbReference type="Gene3D" id="2.60.120.40">
    <property type="match status" value="1"/>
</dbReference>
<dbReference type="KEGG" id="iti:101958376"/>
<dbReference type="Ensembl" id="ENSSTOT00000021856.2">
    <property type="protein sequence ID" value="ENSSTOP00000019844.2"/>
    <property type="gene ID" value="ENSSTOG00000028608.2"/>
</dbReference>
<dbReference type="PROSITE" id="PS50871">
    <property type="entry name" value="C1Q"/>
    <property type="match status" value="1"/>
</dbReference>
<dbReference type="Pfam" id="PF00386">
    <property type="entry name" value="C1q"/>
    <property type="match status" value="1"/>
</dbReference>
<keyword evidence="3 4" id="KW-0732">Signal</keyword>
<dbReference type="InterPro" id="IPR008160">
    <property type="entry name" value="Collagen"/>
</dbReference>
<dbReference type="PANTHER" id="PTHR15427">
    <property type="entry name" value="EMILIN ELASTIN MICROFIBRIL INTERFACE-LOCATED PROTEIN ELASTIN MICROFIBRIL INTERFACER"/>
    <property type="match status" value="1"/>
</dbReference>
<sequence length="200" mass="22164">MSKLVFKEDVWRLAISVLLVNVLNVDCYGPPGPPGYPGVPGLMGPPGFQGPTGIVGIPGHPGPKGYNVKCRCKERSAFTVKLSGRLPPPSKPVVFTEVLYNDQMDLNETSGIFNCRKPGNYHFSFDVELHHCKVKIGLMKNQAQVIEKRQLSKEEYENVSGAMIMPLRQGDKVWLEADVETEEPNQAEIIIYFSGFLITS</sequence>
<dbReference type="InParanoid" id="I3N648"/>
<evidence type="ECO:0000259" key="5">
    <source>
        <dbReference type="PROSITE" id="PS50871"/>
    </source>
</evidence>
<dbReference type="AlphaFoldDB" id="I3N648"/>
<dbReference type="PANTHER" id="PTHR15427:SF32">
    <property type="entry name" value="PROTEIN HP-20 HOMOLOG"/>
    <property type="match status" value="1"/>
</dbReference>
<dbReference type="EMBL" id="AGTP01024470">
    <property type="status" value="NOT_ANNOTATED_CDS"/>
    <property type="molecule type" value="Genomic_DNA"/>
</dbReference>
<dbReference type="SMART" id="SM00110">
    <property type="entry name" value="C1Q"/>
    <property type="match status" value="1"/>
</dbReference>
<dbReference type="RefSeq" id="XP_021580048.1">
    <property type="nucleotide sequence ID" value="XM_021724373.2"/>
</dbReference>